<dbReference type="PANTHER" id="PTHR47027:SF20">
    <property type="entry name" value="REVERSE TRANSCRIPTASE-LIKE PROTEIN WITH RNA-DIRECTED DNA POLYMERASE DOMAIN"/>
    <property type="match status" value="1"/>
</dbReference>
<keyword evidence="2" id="KW-1185">Reference proteome</keyword>
<gene>
    <name evidence="1" type="ORF">ANN_27504</name>
</gene>
<comment type="caution">
    <text evidence="1">The sequence shown here is derived from an EMBL/GenBank/DDBJ whole genome shotgun (WGS) entry which is preliminary data.</text>
</comment>
<sequence length="524" mass="61064">MRILRKASPKSREIAYLTLVRPLMEYGTTCWDPYRIYQINSLERIQYRAAKFVKGKREDGNYTIKELKWETLENRRRKTRITSLYIAHLGQKAWVDITARLEKPMYYGRNDHDFKIKCRKQKTDVGVMDVIKMEPEVDPVTIQTSDIADIEGRKPLSEEENLLDLHVTEIKTEYIDHRYDLGSEIAFEESAVPIDFLLVKSEAEENSCELDQVEEEVKLEIMVEEDEVITEGLCASLRTQNDSNANSSSGTENISEHEACLNLDTGKPDISTEIENWSNSVPQNIIVMDVIKIEPGCDPLAAMTSDNSDVQEKKTLSEEGNLLDLDVTKIKTECVDHRYDIKSEIVFEESAVPIDFPMLKSEAEEEFRELDQVKEFKLEVTAEENEVLTESLLSKNLKVRIYKTVILPVVLYACETWTLTLREEHRLRVFENKVLRKIFGAKRDEFTGEWRKLHNTELHELYSSPDIIRNIKSRRLRWAGHVARMGESRNAYRVLVVRLEGKRPLGRPRRRWEDNMKMDLREVE</sequence>
<protein>
    <submittedName>
        <fullName evidence="1">Uncharacterized protein</fullName>
    </submittedName>
</protein>
<evidence type="ECO:0000313" key="1">
    <source>
        <dbReference type="EMBL" id="KAJ4425878.1"/>
    </source>
</evidence>
<reference evidence="1 2" key="1">
    <citation type="journal article" date="2022" name="Allergy">
        <title>Genome assembly and annotation of Periplaneta americana reveal a comprehensive cockroach allergen profile.</title>
        <authorList>
            <person name="Wang L."/>
            <person name="Xiong Q."/>
            <person name="Saelim N."/>
            <person name="Wang L."/>
            <person name="Nong W."/>
            <person name="Wan A.T."/>
            <person name="Shi M."/>
            <person name="Liu X."/>
            <person name="Cao Q."/>
            <person name="Hui J.H.L."/>
            <person name="Sookrung N."/>
            <person name="Leung T.F."/>
            <person name="Tungtrongchitr A."/>
            <person name="Tsui S.K.W."/>
        </authorList>
    </citation>
    <scope>NUCLEOTIDE SEQUENCE [LARGE SCALE GENOMIC DNA]</scope>
    <source>
        <strain evidence="1">PWHHKU_190912</strain>
    </source>
</reference>
<accession>A0ABQ8RVW9</accession>
<dbReference type="EMBL" id="JAJSOF020000041">
    <property type="protein sequence ID" value="KAJ4425878.1"/>
    <property type="molecule type" value="Genomic_DNA"/>
</dbReference>
<proteinExistence type="predicted"/>
<dbReference type="PANTHER" id="PTHR47027">
    <property type="entry name" value="REVERSE TRANSCRIPTASE DOMAIN-CONTAINING PROTEIN"/>
    <property type="match status" value="1"/>
</dbReference>
<evidence type="ECO:0000313" key="2">
    <source>
        <dbReference type="Proteomes" id="UP001148838"/>
    </source>
</evidence>
<name>A0ABQ8RVW9_PERAM</name>
<dbReference type="Proteomes" id="UP001148838">
    <property type="component" value="Unassembled WGS sequence"/>
</dbReference>
<organism evidence="1 2">
    <name type="scientific">Periplaneta americana</name>
    <name type="common">American cockroach</name>
    <name type="synonym">Blatta americana</name>
    <dbReference type="NCBI Taxonomy" id="6978"/>
    <lineage>
        <taxon>Eukaryota</taxon>
        <taxon>Metazoa</taxon>
        <taxon>Ecdysozoa</taxon>
        <taxon>Arthropoda</taxon>
        <taxon>Hexapoda</taxon>
        <taxon>Insecta</taxon>
        <taxon>Pterygota</taxon>
        <taxon>Neoptera</taxon>
        <taxon>Polyneoptera</taxon>
        <taxon>Dictyoptera</taxon>
        <taxon>Blattodea</taxon>
        <taxon>Blattoidea</taxon>
        <taxon>Blattidae</taxon>
        <taxon>Blattinae</taxon>
        <taxon>Periplaneta</taxon>
    </lineage>
</organism>